<feature type="transmembrane region" description="Helical" evidence="1">
    <location>
        <begin position="451"/>
        <end position="474"/>
    </location>
</feature>
<reference evidence="3 4" key="1">
    <citation type="journal article" date="2015" name="Nature">
        <title>rRNA introns, odd ribosomes, and small enigmatic genomes across a large radiation of phyla.</title>
        <authorList>
            <person name="Brown C.T."/>
            <person name="Hug L.A."/>
            <person name="Thomas B.C."/>
            <person name="Sharon I."/>
            <person name="Castelle C.J."/>
            <person name="Singh A."/>
            <person name="Wilkins M.J."/>
            <person name="Williams K.H."/>
            <person name="Banfield J.F."/>
        </authorList>
    </citation>
    <scope>NUCLEOTIDE SEQUENCE [LARGE SCALE GENOMIC DNA]</scope>
</reference>
<accession>A0A0G0XIW9</accession>
<dbReference type="Pfam" id="PF13632">
    <property type="entry name" value="Glyco_trans_2_3"/>
    <property type="match status" value="1"/>
</dbReference>
<keyword evidence="1" id="KW-0472">Membrane</keyword>
<sequence length="497" mass="57748">MSLSSKTYGRYRTWEVIPGLLIWTTFFLAFFLSFFAPTVVIVFVIVFDLLWLFRVTYFMIFLLGSWRTYRKTLREDWMKRVRQCSGWQRIHHVIFLPTYKEDREVVRSAFAFLSKTNYPKDRMIIVLAGEERDHEQFQKNAVEVQKEFESIFKRIIITEHPKDLSGEIPGKGSNLHYAAGVVKEVLEREESNIAPEDMIVSSFDVDTVAHPQYFALLTHLFLTVPDPLHASYQPVALFANNIWTAKSPVRIAAFGTTFWLMTELARPDRMWTFSSHSMPWKMLLDVGFWQKDIVSEDSRIFLQAFLYYHGNYRVVPVFLPVSMDTVTGDGYMENLVALYKQQRRWAWGVEHFPVMVEAFRRDPLIPLQKKIRYLLNHLEGMYTWATAPILIFLLGRLPLYVAGASSAALIQAAPFTLQWIMRCAMLGVFVSALLALTILPPRPKTVKWSTWFVMLLQWLLLPITFTVFGAMPAIDAQTRLMIGKYLGFNVTKKVRSV</sequence>
<feature type="transmembrane region" description="Helical" evidence="1">
    <location>
        <begin position="419"/>
        <end position="439"/>
    </location>
</feature>
<dbReference type="AlphaFoldDB" id="A0A0G0XIW9"/>
<dbReference type="PANTHER" id="PTHR36851:SF1">
    <property type="entry name" value="GLYCO_TRANS_2-LIKE DOMAIN-CONTAINING PROTEIN"/>
    <property type="match status" value="1"/>
</dbReference>
<keyword evidence="1" id="KW-0812">Transmembrane</keyword>
<dbReference type="PANTHER" id="PTHR36851">
    <property type="entry name" value="UNNAMED PRODUCT"/>
    <property type="match status" value="1"/>
</dbReference>
<feature type="transmembrane region" description="Helical" evidence="1">
    <location>
        <begin position="381"/>
        <end position="399"/>
    </location>
</feature>
<evidence type="ECO:0000313" key="4">
    <source>
        <dbReference type="Proteomes" id="UP000034616"/>
    </source>
</evidence>
<feature type="transmembrane region" description="Helical" evidence="1">
    <location>
        <begin position="20"/>
        <end position="45"/>
    </location>
</feature>
<protein>
    <recommendedName>
        <fullName evidence="2">Glycosyltransferase 2-like domain-containing protein</fullName>
    </recommendedName>
</protein>
<dbReference type="InterPro" id="IPR029044">
    <property type="entry name" value="Nucleotide-diphossugar_trans"/>
</dbReference>
<evidence type="ECO:0000313" key="3">
    <source>
        <dbReference type="EMBL" id="KKR87612.1"/>
    </source>
</evidence>
<evidence type="ECO:0000256" key="1">
    <source>
        <dbReference type="SAM" id="Phobius"/>
    </source>
</evidence>
<keyword evidence="1" id="KW-1133">Transmembrane helix</keyword>
<feature type="domain" description="Glycosyltransferase 2-like" evidence="2">
    <location>
        <begin position="204"/>
        <end position="429"/>
    </location>
</feature>
<proteinExistence type="predicted"/>
<name>A0A0G0XIW9_9BACT</name>
<dbReference type="Gene3D" id="3.90.550.10">
    <property type="entry name" value="Spore Coat Polysaccharide Biosynthesis Protein SpsA, Chain A"/>
    <property type="match status" value="1"/>
</dbReference>
<gene>
    <name evidence="3" type="ORF">UU35_C0002G0113</name>
</gene>
<dbReference type="SUPFAM" id="SSF53448">
    <property type="entry name" value="Nucleotide-diphospho-sugar transferases"/>
    <property type="match status" value="1"/>
</dbReference>
<comment type="caution">
    <text evidence="3">The sequence shown here is derived from an EMBL/GenBank/DDBJ whole genome shotgun (WGS) entry which is preliminary data.</text>
</comment>
<dbReference type="EMBL" id="LCAH01000002">
    <property type="protein sequence ID" value="KKR87612.1"/>
    <property type="molecule type" value="Genomic_DNA"/>
</dbReference>
<dbReference type="InterPro" id="IPR001173">
    <property type="entry name" value="Glyco_trans_2-like"/>
</dbReference>
<organism evidence="3 4">
    <name type="scientific">Candidatus Uhrbacteria bacterium GW2011_GWC2_41_11</name>
    <dbReference type="NCBI Taxonomy" id="1618985"/>
    <lineage>
        <taxon>Bacteria</taxon>
        <taxon>Candidatus Uhriibacteriota</taxon>
    </lineage>
</organism>
<evidence type="ECO:0000259" key="2">
    <source>
        <dbReference type="Pfam" id="PF13632"/>
    </source>
</evidence>
<dbReference type="Proteomes" id="UP000034616">
    <property type="component" value="Unassembled WGS sequence"/>
</dbReference>